<organism evidence="4 5">
    <name type="scientific">Hondaea fermentalgiana</name>
    <dbReference type="NCBI Taxonomy" id="2315210"/>
    <lineage>
        <taxon>Eukaryota</taxon>
        <taxon>Sar</taxon>
        <taxon>Stramenopiles</taxon>
        <taxon>Bigyra</taxon>
        <taxon>Labyrinthulomycetes</taxon>
        <taxon>Thraustochytrida</taxon>
        <taxon>Thraustochytriidae</taxon>
        <taxon>Hondaea</taxon>
    </lineage>
</organism>
<dbReference type="OrthoDB" id="204376at2759"/>
<dbReference type="Proteomes" id="UP000241890">
    <property type="component" value="Unassembled WGS sequence"/>
</dbReference>
<keyword evidence="1" id="KW-0677">Repeat</keyword>
<proteinExistence type="predicted"/>
<feature type="repeat" description="ANK" evidence="3">
    <location>
        <begin position="221"/>
        <end position="253"/>
    </location>
</feature>
<dbReference type="EMBL" id="BEYU01000036">
    <property type="protein sequence ID" value="GBG27853.1"/>
    <property type="molecule type" value="Genomic_DNA"/>
</dbReference>
<dbReference type="SUPFAM" id="SSF48403">
    <property type="entry name" value="Ankyrin repeat"/>
    <property type="match status" value="2"/>
</dbReference>
<dbReference type="InterPro" id="IPR002110">
    <property type="entry name" value="Ankyrin_rpt"/>
</dbReference>
<name>A0A2R5GGR8_9STRA</name>
<dbReference type="Gene3D" id="1.25.40.20">
    <property type="entry name" value="Ankyrin repeat-containing domain"/>
    <property type="match status" value="3"/>
</dbReference>
<dbReference type="PROSITE" id="PS50088">
    <property type="entry name" value="ANK_REPEAT"/>
    <property type="match status" value="6"/>
</dbReference>
<feature type="repeat" description="ANK" evidence="3">
    <location>
        <begin position="46"/>
        <end position="89"/>
    </location>
</feature>
<keyword evidence="2 3" id="KW-0040">ANK repeat</keyword>
<dbReference type="InParanoid" id="A0A2R5GGR8"/>
<evidence type="ECO:0000313" key="4">
    <source>
        <dbReference type="EMBL" id="GBG27853.1"/>
    </source>
</evidence>
<dbReference type="Pfam" id="PF12796">
    <property type="entry name" value="Ank_2"/>
    <property type="match status" value="3"/>
</dbReference>
<feature type="repeat" description="ANK" evidence="3">
    <location>
        <begin position="409"/>
        <end position="441"/>
    </location>
</feature>
<accession>A0A2R5GGR8</accession>
<keyword evidence="5" id="KW-1185">Reference proteome</keyword>
<feature type="repeat" description="ANK" evidence="3">
    <location>
        <begin position="90"/>
        <end position="122"/>
    </location>
</feature>
<dbReference type="PANTHER" id="PTHR24198:SF165">
    <property type="entry name" value="ANKYRIN REPEAT-CONTAINING PROTEIN-RELATED"/>
    <property type="match status" value="1"/>
</dbReference>
<reference evidence="4 5" key="1">
    <citation type="submission" date="2017-12" db="EMBL/GenBank/DDBJ databases">
        <title>Sequencing, de novo assembly and annotation of complete genome of a new Thraustochytrid species, strain FCC1311.</title>
        <authorList>
            <person name="Sedici K."/>
            <person name="Godart F."/>
            <person name="Aiese Cigliano R."/>
            <person name="Sanseverino W."/>
            <person name="Barakat M."/>
            <person name="Ortet P."/>
            <person name="Marechal E."/>
            <person name="Cagnac O."/>
            <person name="Amato A."/>
        </authorList>
    </citation>
    <scope>NUCLEOTIDE SEQUENCE [LARGE SCALE GENOMIC DNA]</scope>
</reference>
<feature type="repeat" description="ANK" evidence="3">
    <location>
        <begin position="376"/>
        <end position="408"/>
    </location>
</feature>
<sequence>MTATANLLIERGAQLHPKAVAYAISEDMISTAELAIQRNAPLGNYGGKTPLMYVCAKGLSSTVALLALESIKAVGLLIEAGADLDLQDDDGDTALICACVDGHSDMAKLLIQSGANISLCNKYRESPVASCCASGMSSVAELLIERGAKMSFHTKESATTSFLEAVAADTAVMVHAMLERGVKLDLKRVDGALLLAVQKGCTESAQVMIEARFGVDFRNENGDHPLSVAVEKGDETIVSLLVQRGVPMDLAFDKSSRPRTPLMEAARLARADLVSLLVDAGAMVDEISSDIRHDADDGPASAQRFTRRYSMSSATKRLRLCARRSRSTLEKTDDMEGPARDLGRSALMYACEVEDGAAATEVLLASGAHSELQDLRGESALSLAAGNDRSDTVALLVGAGAQVDSRNERGRTPLMIACLNGSVEVTEILIDGGAQVDLTDNDGWSAIMLASRKLEGLVIDGHLRCIQKCWVAGADLSITSTGSELLYKSLVGQDALGIARYLGAEEIEELLQFMTGAFAFFLENKIGLSRDAIIMISKTNFSK</sequence>
<comment type="caution">
    <text evidence="4">The sequence shown here is derived from an EMBL/GenBank/DDBJ whole genome shotgun (WGS) entry which is preliminary data.</text>
</comment>
<dbReference type="InterPro" id="IPR036770">
    <property type="entry name" value="Ankyrin_rpt-contain_sf"/>
</dbReference>
<evidence type="ECO:0000313" key="5">
    <source>
        <dbReference type="Proteomes" id="UP000241890"/>
    </source>
</evidence>
<dbReference type="AlphaFoldDB" id="A0A2R5GGR8"/>
<dbReference type="SMART" id="SM00248">
    <property type="entry name" value="ANK"/>
    <property type="match status" value="10"/>
</dbReference>
<gene>
    <name evidence="4" type="ORF">FCC1311_040762</name>
</gene>
<protein>
    <submittedName>
        <fullName evidence="4">Ankyrin repeat and KH domain-containing protein 1</fullName>
    </submittedName>
</protein>
<evidence type="ECO:0000256" key="3">
    <source>
        <dbReference type="PROSITE-ProRule" id="PRU00023"/>
    </source>
</evidence>
<dbReference type="PROSITE" id="PS50297">
    <property type="entry name" value="ANK_REP_REGION"/>
    <property type="match status" value="4"/>
</dbReference>
<evidence type="ECO:0000256" key="1">
    <source>
        <dbReference type="ARBA" id="ARBA00022737"/>
    </source>
</evidence>
<feature type="repeat" description="ANK" evidence="3">
    <location>
        <begin position="257"/>
        <end position="289"/>
    </location>
</feature>
<evidence type="ECO:0000256" key="2">
    <source>
        <dbReference type="ARBA" id="ARBA00023043"/>
    </source>
</evidence>
<dbReference type="PANTHER" id="PTHR24198">
    <property type="entry name" value="ANKYRIN REPEAT AND PROTEIN KINASE DOMAIN-CONTAINING PROTEIN"/>
    <property type="match status" value="1"/>
</dbReference>